<dbReference type="AlphaFoldDB" id="A0A3N1NJ18"/>
<evidence type="ECO:0000313" key="1">
    <source>
        <dbReference type="EMBL" id="ROQ19814.1"/>
    </source>
</evidence>
<organism evidence="1 2">
    <name type="scientific">Marinimicrobium koreense</name>
    <dbReference type="NCBI Taxonomy" id="306545"/>
    <lineage>
        <taxon>Bacteria</taxon>
        <taxon>Pseudomonadati</taxon>
        <taxon>Pseudomonadota</taxon>
        <taxon>Gammaproteobacteria</taxon>
        <taxon>Cellvibrionales</taxon>
        <taxon>Cellvibrionaceae</taxon>
        <taxon>Marinimicrobium</taxon>
    </lineage>
</organism>
<gene>
    <name evidence="1" type="ORF">EDC38_0402</name>
</gene>
<name>A0A3N1NJ18_9GAMM</name>
<reference evidence="1 2" key="1">
    <citation type="submission" date="2018-11" db="EMBL/GenBank/DDBJ databases">
        <title>Genomic Encyclopedia of Type Strains, Phase IV (KMG-IV): sequencing the most valuable type-strain genomes for metagenomic binning, comparative biology and taxonomic classification.</title>
        <authorList>
            <person name="Goeker M."/>
        </authorList>
    </citation>
    <scope>NUCLEOTIDE SEQUENCE [LARGE SCALE GENOMIC DNA]</scope>
    <source>
        <strain evidence="1 2">DSM 16974</strain>
    </source>
</reference>
<dbReference type="Proteomes" id="UP000273643">
    <property type="component" value="Unassembled WGS sequence"/>
</dbReference>
<proteinExistence type="predicted"/>
<evidence type="ECO:0000313" key="2">
    <source>
        <dbReference type="Proteomes" id="UP000273643"/>
    </source>
</evidence>
<dbReference type="EMBL" id="RJUK01000001">
    <property type="protein sequence ID" value="ROQ19814.1"/>
    <property type="molecule type" value="Genomic_DNA"/>
</dbReference>
<dbReference type="RefSeq" id="WP_123637111.1">
    <property type="nucleotide sequence ID" value="NZ_RJUK01000001.1"/>
</dbReference>
<dbReference type="Pfam" id="PF13289">
    <property type="entry name" value="SIR2_2"/>
    <property type="match status" value="1"/>
</dbReference>
<accession>A0A3N1NJ18</accession>
<comment type="caution">
    <text evidence="1">The sequence shown here is derived from an EMBL/GenBank/DDBJ whole genome shotgun (WGS) entry which is preliminary data.</text>
</comment>
<dbReference type="OrthoDB" id="9812283at2"/>
<keyword evidence="2" id="KW-1185">Reference proteome</keyword>
<sequence>MTDRNATHKKGLLAYLKPGITKWAPLDESSLIDLYGEPQENATHGQEPEEQLNPIQREWLAESKQYFNDMLSSALQLPNLFFFAGSGTSMGEVSGPSMWDLWCKSMWANPDAKKGDSDYGKLTQPASSACKKVNYSERENPNIEHFLSQCDAYLLFTEDDSVNKFLIHVKRIILESCSAFIDKEDSDISAYSGLLQKLARRRVRDPRLKVFTTNYDMCFETAGSDLGMMLIDGFSYTRNRRFDGRYFNYDVVRRESDSHEFVEGIVQLYKLHGSVSWERSGSEIFERTNPSPERAALIYPAKGKYQQAFIQPHLELFSRFIETLRTPNNCLLMSGYGFNDDHLSEPIVSAIKSNPSLKLIIADYNAALHIQNSGKNGSSSYWIELAELSSNGYDIHLVNASFSEFVKYIPNLRALSPAEQLAKAVKKAGR</sequence>
<protein>
    <submittedName>
        <fullName evidence="1">SIR2-like protein</fullName>
    </submittedName>
</protein>